<gene>
    <name evidence="2" type="ORF">ACFO4E_16840</name>
</gene>
<accession>A0ABV9DZY2</accession>
<reference evidence="3" key="1">
    <citation type="journal article" date="2019" name="Int. J. Syst. Evol. Microbiol.">
        <title>The Global Catalogue of Microorganisms (GCM) 10K type strain sequencing project: providing services to taxonomists for standard genome sequencing and annotation.</title>
        <authorList>
            <consortium name="The Broad Institute Genomics Platform"/>
            <consortium name="The Broad Institute Genome Sequencing Center for Infectious Disease"/>
            <person name="Wu L."/>
            <person name="Ma J."/>
        </authorList>
    </citation>
    <scope>NUCLEOTIDE SEQUENCE [LARGE SCALE GENOMIC DNA]</scope>
    <source>
        <strain evidence="3">XZYJ18</strain>
    </source>
</reference>
<evidence type="ECO:0000313" key="3">
    <source>
        <dbReference type="Proteomes" id="UP001595923"/>
    </source>
</evidence>
<evidence type="ECO:0000313" key="2">
    <source>
        <dbReference type="EMBL" id="MFC4563535.1"/>
    </source>
</evidence>
<feature type="compositionally biased region" description="Gly residues" evidence="1">
    <location>
        <begin position="344"/>
        <end position="369"/>
    </location>
</feature>
<feature type="region of interest" description="Disordered" evidence="1">
    <location>
        <begin position="657"/>
        <end position="686"/>
    </location>
</feature>
<feature type="compositionally biased region" description="Low complexity" evidence="1">
    <location>
        <begin position="120"/>
        <end position="138"/>
    </location>
</feature>
<keyword evidence="3" id="KW-1185">Reference proteome</keyword>
<feature type="compositionally biased region" description="Low complexity" evidence="1">
    <location>
        <begin position="92"/>
        <end position="101"/>
    </location>
</feature>
<feature type="compositionally biased region" description="Low complexity" evidence="1">
    <location>
        <begin position="269"/>
        <end position="279"/>
    </location>
</feature>
<feature type="compositionally biased region" description="Low complexity" evidence="1">
    <location>
        <begin position="25"/>
        <end position="56"/>
    </location>
</feature>
<feature type="region of interest" description="Disordered" evidence="1">
    <location>
        <begin position="436"/>
        <end position="475"/>
    </location>
</feature>
<feature type="compositionally biased region" description="Low complexity" evidence="1">
    <location>
        <begin position="301"/>
        <end position="311"/>
    </location>
</feature>
<dbReference type="EMBL" id="JBHSFQ010000016">
    <property type="protein sequence ID" value="MFC4563535.1"/>
    <property type="molecule type" value="Genomic_DNA"/>
</dbReference>
<dbReference type="RefSeq" id="WP_378575935.1">
    <property type="nucleotide sequence ID" value="NZ_JBHSFQ010000016.1"/>
</dbReference>
<sequence length="686" mass="67025">MSQGPADDSTHPFPIAPPPDPAPAAPYGADAPGAPGPYTAPGGPQAHGAPQAASGPQYPPQGPAAHGPVPPGHPGEPHGAPPAAAYPPGRPPTGGQYPMAGPAGGQPPMPSPTGGRHPMGPSAAAQQPRGPQGPHGPQYDAQGQGQHMGGQYPMSAAPGAPAYPAAGQWPAPGQEPPQPHVPPTGGQYPLHGQPTGAPDADQYQVGASSGGHRPAMDPAAGQGPMAPPSPTGGQQPFTAPGRPGAPQPPAYGDPGHQNAQPGYPGGPYGAQAPGPVQQGGFPGGQGPAPAPARPGLPAAPLPLGAAPATGPQQPPQGAPAYPGAGTGGQRPMGGPTGAPTYPGGPTGGHPPMGGMGGPTGGRQPMGGPWGTVPADPQQPLQGRIVQPGTPVPDSVEEAPVFPPDAGAATQNMNAVVDDGATQAIPPVTAEYGGRQMFRDESPRGGDATAEINLSGMDDYTPPPGPGRGSDRGSGGGLSTTAKVLMGVGFVVLLVAGGGGAFWVATSGGSGGAGIAGGDAPASPASLESGDLFPGDVEVAGQPYTLAITDDTTDCDTVAHGEYGQVLADNDCRQIVRATYVNEDATRAVTVGIAAMGTPEDAGAALEAQDPGEGEWFAGLAGQEGTGAERMAFAAGHGSGGQWGPYLLYSLAANSDGRAAAGQSDELSELSDDFVEVPMEPLAEQSG</sequence>
<proteinExistence type="predicted"/>
<feature type="compositionally biased region" description="Pro residues" evidence="1">
    <location>
        <begin position="14"/>
        <end position="24"/>
    </location>
</feature>
<evidence type="ECO:0000256" key="1">
    <source>
        <dbReference type="SAM" id="MobiDB-lite"/>
    </source>
</evidence>
<dbReference type="Proteomes" id="UP001595923">
    <property type="component" value="Unassembled WGS sequence"/>
</dbReference>
<feature type="region of interest" description="Disordered" evidence="1">
    <location>
        <begin position="1"/>
        <end position="381"/>
    </location>
</feature>
<protein>
    <submittedName>
        <fullName evidence="2">Uncharacterized protein</fullName>
    </submittedName>
</protein>
<feature type="compositionally biased region" description="Pro residues" evidence="1">
    <location>
        <begin position="288"/>
        <end position="300"/>
    </location>
</feature>
<feature type="compositionally biased region" description="Low complexity" evidence="1">
    <location>
        <begin position="153"/>
        <end position="172"/>
    </location>
</feature>
<feature type="compositionally biased region" description="Gly residues" evidence="1">
    <location>
        <begin position="324"/>
        <end position="336"/>
    </location>
</feature>
<feature type="compositionally biased region" description="Pro residues" evidence="1">
    <location>
        <begin position="57"/>
        <end position="74"/>
    </location>
</feature>
<feature type="compositionally biased region" description="Acidic residues" evidence="1">
    <location>
        <begin position="665"/>
        <end position="674"/>
    </location>
</feature>
<organism evidence="2 3">
    <name type="scientific">Nocardiopsis mangrovi</name>
    <dbReference type="NCBI Taxonomy" id="1179818"/>
    <lineage>
        <taxon>Bacteria</taxon>
        <taxon>Bacillati</taxon>
        <taxon>Actinomycetota</taxon>
        <taxon>Actinomycetes</taxon>
        <taxon>Streptosporangiales</taxon>
        <taxon>Nocardiopsidaceae</taxon>
        <taxon>Nocardiopsis</taxon>
    </lineage>
</organism>
<feature type="compositionally biased region" description="Pro residues" evidence="1">
    <location>
        <begin position="173"/>
        <end position="182"/>
    </location>
</feature>
<comment type="caution">
    <text evidence="2">The sequence shown here is derived from an EMBL/GenBank/DDBJ whole genome shotgun (WGS) entry which is preliminary data.</text>
</comment>
<name>A0ABV9DZY2_9ACTN</name>